<dbReference type="PANTHER" id="PTHR24157:SF3">
    <property type="entry name" value="ANKYRIN REPEAT, SAM AND BASIC LEUCINE ZIPPER DOMAIN-CONTAINING PROTEIN 1"/>
    <property type="match status" value="1"/>
</dbReference>
<feature type="repeat" description="ANK" evidence="1">
    <location>
        <begin position="1782"/>
        <end position="1814"/>
    </location>
</feature>
<dbReference type="PANTHER" id="PTHR24157">
    <property type="entry name" value="ANKYRIN REPEAT, SAM AND BASIC LEUCINE ZIPPER DOMAIN-CONTAINING PROTEIN 1"/>
    <property type="match status" value="1"/>
</dbReference>
<feature type="repeat" description="ANK" evidence="1">
    <location>
        <begin position="1683"/>
        <end position="1715"/>
    </location>
</feature>
<feature type="repeat" description="ANK" evidence="1">
    <location>
        <begin position="1287"/>
        <end position="1319"/>
    </location>
</feature>
<reference evidence="2" key="1">
    <citation type="journal article" date="2023" name="G3 (Bethesda)">
        <title>Whole genome assemblies of Zophobas morio and Tenebrio molitor.</title>
        <authorList>
            <person name="Kaur S."/>
            <person name="Stinson S.A."/>
            <person name="diCenzo G.C."/>
        </authorList>
    </citation>
    <scope>NUCLEOTIDE SEQUENCE</scope>
    <source>
        <strain evidence="2">QUZm001</strain>
    </source>
</reference>
<feature type="repeat" description="ANK" evidence="1">
    <location>
        <begin position="1617"/>
        <end position="1649"/>
    </location>
</feature>
<dbReference type="GO" id="GO:0071546">
    <property type="term" value="C:pi-body"/>
    <property type="evidence" value="ECO:0007669"/>
    <property type="project" value="TreeGrafter"/>
</dbReference>
<evidence type="ECO:0008006" key="4">
    <source>
        <dbReference type="Google" id="ProtNLM"/>
    </source>
</evidence>
<feature type="repeat" description="ANK" evidence="1">
    <location>
        <begin position="1419"/>
        <end position="1451"/>
    </location>
</feature>
<dbReference type="InterPro" id="IPR036770">
    <property type="entry name" value="Ankyrin_rpt-contain_sf"/>
</dbReference>
<feature type="repeat" description="ANK" evidence="1">
    <location>
        <begin position="1452"/>
        <end position="1484"/>
    </location>
</feature>
<feature type="repeat" description="ANK" evidence="1">
    <location>
        <begin position="1881"/>
        <end position="1913"/>
    </location>
</feature>
<dbReference type="PROSITE" id="PS50297">
    <property type="entry name" value="ANK_REP_REGION"/>
    <property type="match status" value="24"/>
</dbReference>
<feature type="repeat" description="ANK" evidence="1">
    <location>
        <begin position="1551"/>
        <end position="1583"/>
    </location>
</feature>
<feature type="repeat" description="ANK" evidence="1">
    <location>
        <begin position="1815"/>
        <end position="1847"/>
    </location>
</feature>
<feature type="repeat" description="ANK" evidence="1">
    <location>
        <begin position="1914"/>
        <end position="1946"/>
    </location>
</feature>
<dbReference type="Pfam" id="PF00023">
    <property type="entry name" value="Ank"/>
    <property type="match status" value="2"/>
</dbReference>
<dbReference type="InterPro" id="IPR027417">
    <property type="entry name" value="P-loop_NTPase"/>
</dbReference>
<dbReference type="Gene3D" id="3.40.50.300">
    <property type="entry name" value="P-loop containing nucleotide triphosphate hydrolases"/>
    <property type="match status" value="1"/>
</dbReference>
<comment type="caution">
    <text evidence="2">The sequence shown here is derived from an EMBL/GenBank/DDBJ whole genome shotgun (WGS) entry which is preliminary data.</text>
</comment>
<name>A0AA38ISK4_9CUCU</name>
<protein>
    <recommendedName>
        <fullName evidence="4">NACHT domain-containing protein</fullName>
    </recommendedName>
</protein>
<feature type="repeat" description="ANK" evidence="1">
    <location>
        <begin position="1716"/>
        <end position="1748"/>
    </location>
</feature>
<dbReference type="PRINTS" id="PR01415">
    <property type="entry name" value="ANKYRIN"/>
</dbReference>
<evidence type="ECO:0000313" key="3">
    <source>
        <dbReference type="Proteomes" id="UP001168821"/>
    </source>
</evidence>
<proteinExistence type="predicted"/>
<feature type="repeat" description="ANK" evidence="1">
    <location>
        <begin position="1749"/>
        <end position="1781"/>
    </location>
</feature>
<dbReference type="SUPFAM" id="SSF48403">
    <property type="entry name" value="Ankyrin repeat"/>
    <property type="match status" value="3"/>
</dbReference>
<gene>
    <name evidence="2" type="ORF">Zmor_007695</name>
</gene>
<feature type="repeat" description="ANK" evidence="1">
    <location>
        <begin position="1584"/>
        <end position="1616"/>
    </location>
</feature>
<feature type="repeat" description="ANK" evidence="1">
    <location>
        <begin position="1155"/>
        <end position="1187"/>
    </location>
</feature>
<organism evidence="2 3">
    <name type="scientific">Zophobas morio</name>
    <dbReference type="NCBI Taxonomy" id="2755281"/>
    <lineage>
        <taxon>Eukaryota</taxon>
        <taxon>Metazoa</taxon>
        <taxon>Ecdysozoa</taxon>
        <taxon>Arthropoda</taxon>
        <taxon>Hexapoda</taxon>
        <taxon>Insecta</taxon>
        <taxon>Pterygota</taxon>
        <taxon>Neoptera</taxon>
        <taxon>Endopterygota</taxon>
        <taxon>Coleoptera</taxon>
        <taxon>Polyphaga</taxon>
        <taxon>Cucujiformia</taxon>
        <taxon>Tenebrionidae</taxon>
        <taxon>Zophobas</taxon>
    </lineage>
</organism>
<dbReference type="Pfam" id="PF13637">
    <property type="entry name" value="Ank_4"/>
    <property type="match status" value="4"/>
</dbReference>
<feature type="repeat" description="ANK" evidence="1">
    <location>
        <begin position="1848"/>
        <end position="1880"/>
    </location>
</feature>
<feature type="repeat" description="ANK" evidence="1">
    <location>
        <begin position="1188"/>
        <end position="1220"/>
    </location>
</feature>
<dbReference type="Gene3D" id="1.25.40.20">
    <property type="entry name" value="Ankyrin repeat-containing domain"/>
    <property type="match status" value="6"/>
</dbReference>
<keyword evidence="3" id="KW-1185">Reference proteome</keyword>
<evidence type="ECO:0000313" key="2">
    <source>
        <dbReference type="EMBL" id="KAJ3663433.1"/>
    </source>
</evidence>
<keyword evidence="1" id="KW-0040">ANK repeat</keyword>
<feature type="repeat" description="ANK" evidence="1">
    <location>
        <begin position="1518"/>
        <end position="1550"/>
    </location>
</feature>
<dbReference type="Pfam" id="PF12796">
    <property type="entry name" value="Ank_2"/>
    <property type="match status" value="6"/>
</dbReference>
<feature type="repeat" description="ANK" evidence="1">
    <location>
        <begin position="1254"/>
        <end position="1286"/>
    </location>
</feature>
<dbReference type="SMART" id="SM00248">
    <property type="entry name" value="ANK"/>
    <property type="match status" value="26"/>
</dbReference>
<evidence type="ECO:0000256" key="1">
    <source>
        <dbReference type="PROSITE-ProRule" id="PRU00023"/>
    </source>
</evidence>
<feature type="repeat" description="ANK" evidence="1">
    <location>
        <begin position="1353"/>
        <end position="1385"/>
    </location>
</feature>
<feature type="repeat" description="ANK" evidence="1">
    <location>
        <begin position="1386"/>
        <end position="1418"/>
    </location>
</feature>
<dbReference type="EMBL" id="JALNTZ010000002">
    <property type="protein sequence ID" value="KAJ3663433.1"/>
    <property type="molecule type" value="Genomic_DNA"/>
</dbReference>
<feature type="repeat" description="ANK" evidence="1">
    <location>
        <begin position="1221"/>
        <end position="1253"/>
    </location>
</feature>
<accession>A0AA38ISK4</accession>
<dbReference type="Proteomes" id="UP001168821">
    <property type="component" value="Unassembled WGS sequence"/>
</dbReference>
<sequence>MKFSTQLRQQSVTSMDKTVMNILQPRIFKKRAGTTDRGKEYENIAIANIVLQMVSDEKIDNFHISSNDNNFGAFDDVVIKIESHQNVVVKAMQLKHSDRKTLSSEHLKSAKGEFSLGKYFDSFQQLKNVEQEFIIFTNRSFGVKEDAKFQLQGQKFYVRPVRVCSSPDHFAISKNVNYIYKFEIVEDAWTTEHISEIQEYQTFFSKLFLYTNQESFDTLRQSTIEKFRTTYSLKDKDFDQFYKIISEWNMREGYKEKLNKRWMKRAIALQILSPHIEPLCFGVVNDKMKILRDAISMFTITLVEENSSENAKILWGDVAKQNIDIAEINRIRINYQLSVDDINANDVEKLNSKLFSQLLWLMDKCPLIIREFKNFEKAVKLCEDLKFVVLGDGMKEQWMTHYSLFQNLSNLSLKEQFYQKVMETFTVSIQGKEEFSLMAGFGKTEKFLENVTTSDLMGMLNGPCFIDGEKEILSEPYIERHLSQNVLDINYLEKVHENTVIILQYADNFDKVEDKLRNYQLINVDVSPNEQSENDEGINVVCNESEFKDSFIKSDLRNKMYICNSKVCESKLEQIYTDNSKMHRFHYFKVANNGHLQWIQSKGDMSDLENYKLSNSSFTHENLLSSSQLENNINLITSDPGMGKSELMKSFKNKCPSQNWTVTIYPKDVHLFFKSFKLSQGSNYLTWFERFIINEKYCSLKTLHQSFFEMCLKQNRIVYVWDGLDEILNEYLDVVSDIILQLSKRGFVQWVTSRKHLQTFLEKKFNVLSIGLTQFSDKEQQNYIKQRLKFVRSEAEIEITVQKIKSTFVIIEHVDILGIPLQIFMLTELFRRNNEKYVELIDNKFRLTNLYRNFIEEKFNIFYENKSAYDLQNPHMAVMVRREKEKMLKHFEILALKLIYPEFVLERLNINYQKSVKKFSRYDYASVGIITEVQNNAPHFLHGSFAEYLVATYLSKNFADIPIDIFFDQKYNNVRFFFDMLLAEETPVHVAVLHKNFNLLRSCDDEILTCKDRGGRSALHLICSWGKRHPRLHITHENNKYTVREETNFNGKPESTEFLEAVMYLQSKNSDSEHDSLLGITPLLYAKKSESLAAEIKLLLTVQKNSNIFQSYSSKDKINILYYSALLEYDDVAKLLSYEKLGISRAEINSITEANHCTPLVLASSGGHKQIVDYLVKSGAEINRSDKEGFTPLYLAAQNGHEEIVKYLVKFGAEIDRCANSGRTPLYAACQNGHQKIVEYLVESGVEINRPDNEGFTPLYLASQNGYEEVVKYLVKFGADINRCSNDSRTPVYAACQYGHRNIVEYLHLSGADINRSGVHDFTPLRVASYGGHQKTVEYLVKSGVELNRANNDGFTPLYLASYNGHEETVKYLVKSGAEVNRCTNVGRTPLYRACLSGHKNIVQYLHLSGADINCSDVEGFTPLYSASQNGHEEIVKYLVNFGAEINRCSNDGRTPVYAACQDGHRNIVEYLVESGVEINYSDGEGCTALYLACHNGDEETVKYLVKSGAEVNRCTNDGRTPLNAACGSGHKNIVQYLHLSGADISCANVDGHTPLRSASCNGHQKTVEYLVESGVEINRADNEGFTPLYLASQNGHEETVKYLVKSGAEINRSAKNGRTPLYAASRYGHKNIVEDLVESGVEINCSDGEGYTALYLACHNGDEETVKYLVKSGAEVNRCTNDGRTPLYAACPSGHKNIVEYLHLSGADINCVDVNGFTLLRLASFDGHQKIVEYLVESGVEINRADNEGFTPLYVASQNGHEETAKYLVKFGAEINRCSNDGRTPVYAACQYGHRNIVEYLHLSGADINRAEVHHFTPLRVASCGGHQKIVEYLVESGVELNRANNEGFSPLYLASQNGHEETVKYLVKSGAEVNRCRNDGRTPLHAACRFGHKNIVQYLHLSGADVNCADVDGYTPLRVASSYGHRKIVEYLVESGVEKNRADNES</sequence>
<dbReference type="PROSITE" id="PS50088">
    <property type="entry name" value="ANK_REPEAT"/>
    <property type="match status" value="24"/>
</dbReference>
<feature type="repeat" description="ANK" evidence="1">
    <location>
        <begin position="1320"/>
        <end position="1352"/>
    </location>
</feature>
<feature type="repeat" description="ANK" evidence="1">
    <location>
        <begin position="1650"/>
        <end position="1682"/>
    </location>
</feature>
<feature type="repeat" description="ANK" evidence="1">
    <location>
        <begin position="1485"/>
        <end position="1517"/>
    </location>
</feature>
<dbReference type="InterPro" id="IPR002110">
    <property type="entry name" value="Ankyrin_rpt"/>
</dbReference>